<evidence type="ECO:0000256" key="5">
    <source>
        <dbReference type="ARBA" id="ARBA00022695"/>
    </source>
</evidence>
<comment type="caution">
    <text evidence="12">The sequence shown here is derived from an EMBL/GenBank/DDBJ whole genome shotgun (WGS) entry which is preliminary data.</text>
</comment>
<dbReference type="HAMAP" id="MF_01499">
    <property type="entry name" value="DacA"/>
    <property type="match status" value="1"/>
</dbReference>
<keyword evidence="2 10" id="KW-1003">Cell membrane</keyword>
<name>A0A7V2AVC7_UNCEI</name>
<dbReference type="PROSITE" id="PS51794">
    <property type="entry name" value="DAC"/>
    <property type="match status" value="1"/>
</dbReference>
<keyword evidence="3 10" id="KW-0808">Transferase</keyword>
<feature type="domain" description="DAC" evidence="11">
    <location>
        <begin position="79"/>
        <end position="236"/>
    </location>
</feature>
<evidence type="ECO:0000256" key="10">
    <source>
        <dbReference type="HAMAP-Rule" id="MF_01499"/>
    </source>
</evidence>
<comment type="subunit">
    <text evidence="10">Probably a homodimer.</text>
</comment>
<dbReference type="GO" id="GO:0106408">
    <property type="term" value="F:diadenylate cyclase activity"/>
    <property type="evidence" value="ECO:0007669"/>
    <property type="project" value="UniProtKB-EC"/>
</dbReference>
<protein>
    <recommendedName>
        <fullName evidence="10">Diadenylate cyclase</fullName>
        <shortName evidence="10">DAC</shortName>
        <ecNumber evidence="10">2.7.7.85</ecNumber>
    </recommendedName>
    <alternativeName>
        <fullName evidence="10">Cyclic-di-AMP synthase</fullName>
        <shortName evidence="10">c-di-AMP synthase</shortName>
    </alternativeName>
</protein>
<dbReference type="InterPro" id="IPR050338">
    <property type="entry name" value="DisA"/>
</dbReference>
<dbReference type="EC" id="2.7.7.85" evidence="10"/>
<evidence type="ECO:0000256" key="9">
    <source>
        <dbReference type="ARBA" id="ARBA00023136"/>
    </source>
</evidence>
<keyword evidence="6 10" id="KW-0547">Nucleotide-binding</keyword>
<evidence type="ECO:0000259" key="11">
    <source>
        <dbReference type="PROSITE" id="PS51794"/>
    </source>
</evidence>
<dbReference type="SUPFAM" id="SSF143597">
    <property type="entry name" value="YojJ-like"/>
    <property type="match status" value="1"/>
</dbReference>
<keyword evidence="7 10" id="KW-0067">ATP-binding</keyword>
<keyword evidence="8 10" id="KW-1133">Transmembrane helix</keyword>
<evidence type="ECO:0000256" key="4">
    <source>
        <dbReference type="ARBA" id="ARBA00022692"/>
    </source>
</evidence>
<comment type="caution">
    <text evidence="10">Lacks conserved residue(s) required for the propagation of feature annotation.</text>
</comment>
<dbReference type="GO" id="GO:0004016">
    <property type="term" value="F:adenylate cyclase activity"/>
    <property type="evidence" value="ECO:0007669"/>
    <property type="project" value="UniProtKB-UniRule"/>
</dbReference>
<dbReference type="Pfam" id="PF19293">
    <property type="entry name" value="CdaA_N"/>
    <property type="match status" value="1"/>
</dbReference>
<dbReference type="FunFam" id="3.40.1700.10:FF:000002">
    <property type="entry name" value="Diadenylate cyclase"/>
    <property type="match status" value="1"/>
</dbReference>
<gene>
    <name evidence="10" type="primary">dacA</name>
    <name evidence="12" type="ORF">ENO08_05585</name>
</gene>
<evidence type="ECO:0000256" key="8">
    <source>
        <dbReference type="ARBA" id="ARBA00022989"/>
    </source>
</evidence>
<dbReference type="Gene3D" id="3.40.1700.10">
    <property type="entry name" value="DNA integrity scanning protein, DisA, N-terminal domain"/>
    <property type="match status" value="1"/>
</dbReference>
<evidence type="ECO:0000256" key="3">
    <source>
        <dbReference type="ARBA" id="ARBA00022679"/>
    </source>
</evidence>
<dbReference type="GO" id="GO:0005524">
    <property type="term" value="F:ATP binding"/>
    <property type="evidence" value="ECO:0007669"/>
    <property type="project" value="UniProtKB-UniRule"/>
</dbReference>
<accession>A0A7V2AVC7</accession>
<dbReference type="InterPro" id="IPR036888">
    <property type="entry name" value="DNA_integrity_DisA_N_sf"/>
</dbReference>
<dbReference type="InterPro" id="IPR045585">
    <property type="entry name" value="CdaA_N"/>
</dbReference>
<dbReference type="Pfam" id="PF02457">
    <property type="entry name" value="DAC"/>
    <property type="match status" value="1"/>
</dbReference>
<dbReference type="PANTHER" id="PTHR34185:SF1">
    <property type="entry name" value="DIADENYLATE CYCLASE"/>
    <property type="match status" value="1"/>
</dbReference>
<evidence type="ECO:0000256" key="1">
    <source>
        <dbReference type="ARBA" id="ARBA00000877"/>
    </source>
</evidence>
<reference evidence="12" key="1">
    <citation type="journal article" date="2020" name="mSystems">
        <title>Genome- and Community-Level Interaction Insights into Carbon Utilization and Element Cycling Functions of Hydrothermarchaeota in Hydrothermal Sediment.</title>
        <authorList>
            <person name="Zhou Z."/>
            <person name="Liu Y."/>
            <person name="Xu W."/>
            <person name="Pan J."/>
            <person name="Luo Z.H."/>
            <person name="Li M."/>
        </authorList>
    </citation>
    <scope>NUCLEOTIDE SEQUENCE [LARGE SCALE GENOMIC DNA]</scope>
    <source>
        <strain evidence="12">SpSt-1233</strain>
    </source>
</reference>
<evidence type="ECO:0000256" key="7">
    <source>
        <dbReference type="ARBA" id="ARBA00022840"/>
    </source>
</evidence>
<feature type="transmembrane region" description="Helical" evidence="10">
    <location>
        <begin position="38"/>
        <end position="55"/>
    </location>
</feature>
<dbReference type="InterPro" id="IPR014046">
    <property type="entry name" value="C-di-AMP_synthase"/>
</dbReference>
<dbReference type="AlphaFoldDB" id="A0A7V2AVC7"/>
<feature type="transmembrane region" description="Helical" evidence="10">
    <location>
        <begin position="6"/>
        <end position="26"/>
    </location>
</feature>
<evidence type="ECO:0000256" key="2">
    <source>
        <dbReference type="ARBA" id="ARBA00022475"/>
    </source>
</evidence>
<evidence type="ECO:0000256" key="6">
    <source>
        <dbReference type="ARBA" id="ARBA00022741"/>
    </source>
</evidence>
<keyword evidence="5 10" id="KW-0548">Nucleotidyltransferase</keyword>
<keyword evidence="4 10" id="KW-0812">Transmembrane</keyword>
<dbReference type="PIRSF" id="PIRSF004793">
    <property type="entry name" value="UCP004793"/>
    <property type="match status" value="1"/>
</dbReference>
<dbReference type="InterPro" id="IPR003390">
    <property type="entry name" value="DNA_integrity_scan_DisA_N"/>
</dbReference>
<dbReference type="Proteomes" id="UP000886069">
    <property type="component" value="Unassembled WGS sequence"/>
</dbReference>
<comment type="similarity">
    <text evidence="10">Belongs to the adenylate cyclase family. DacA/CdaA subfamily.</text>
</comment>
<dbReference type="InterPro" id="IPR034701">
    <property type="entry name" value="CdaA"/>
</dbReference>
<keyword evidence="9 10" id="KW-0472">Membrane</keyword>
<dbReference type="GO" id="GO:0006171">
    <property type="term" value="P:cAMP biosynthetic process"/>
    <property type="evidence" value="ECO:0007669"/>
    <property type="project" value="InterPro"/>
</dbReference>
<feature type="transmembrane region" description="Helical" evidence="10">
    <location>
        <begin position="61"/>
        <end position="78"/>
    </location>
</feature>
<sequence length="259" mass="28325">MSSFHFKLTIDVLDIIIVAFLFYRLLLLVKGTRATQMFVGLFLLIILSFFVQWLNLNALNWILSSLKTVWVIAFVILFQPELRRALTQLGQNRIMGFFIKVEESGTVSEIVKACHQLVQNKLGAIIVIEQDVGLRNYIETGTPLDAKVTSELLVTVFTPPGPLHDGAVIVEKSRVIAAGCILPLSQNPRLAKSLGTRHRAGLGLSEESDAIVIIVSEETGAISLAVGGKLKRKLDINTLRNDLIGIIGIKPEEAAAAAS</sequence>
<dbReference type="EMBL" id="DSEC01000394">
    <property type="protein sequence ID" value="HER43912.1"/>
    <property type="molecule type" value="Genomic_DNA"/>
</dbReference>
<proteinExistence type="inferred from homology"/>
<organism evidence="12">
    <name type="scientific">Eiseniibacteriota bacterium</name>
    <dbReference type="NCBI Taxonomy" id="2212470"/>
    <lineage>
        <taxon>Bacteria</taxon>
        <taxon>Candidatus Eiseniibacteriota</taxon>
    </lineage>
</organism>
<dbReference type="PANTHER" id="PTHR34185">
    <property type="entry name" value="DIADENYLATE CYCLASE"/>
    <property type="match status" value="1"/>
</dbReference>
<comment type="catalytic activity">
    <reaction evidence="1 10">
        <text>2 ATP = 3',3'-c-di-AMP + 2 diphosphate</text>
        <dbReference type="Rhea" id="RHEA:35655"/>
        <dbReference type="ChEBI" id="CHEBI:30616"/>
        <dbReference type="ChEBI" id="CHEBI:33019"/>
        <dbReference type="ChEBI" id="CHEBI:71500"/>
        <dbReference type="EC" id="2.7.7.85"/>
    </reaction>
</comment>
<dbReference type="NCBIfam" id="TIGR00159">
    <property type="entry name" value="diadenylate cyclase CdaA"/>
    <property type="match status" value="1"/>
</dbReference>
<comment type="function">
    <text evidence="10">Catalyzes the condensation of 2 ATP molecules into cyclic di-AMP (c-di-AMP), a second messenger used to regulate differing processes in different bacteria.</text>
</comment>
<evidence type="ECO:0000313" key="12">
    <source>
        <dbReference type="EMBL" id="HER43912.1"/>
    </source>
</evidence>